<keyword evidence="4" id="KW-1185">Reference proteome</keyword>
<evidence type="ECO:0000256" key="2">
    <source>
        <dbReference type="SAM" id="SignalP"/>
    </source>
</evidence>
<keyword evidence="1" id="KW-1133">Transmembrane helix</keyword>
<keyword evidence="2" id="KW-0732">Signal</keyword>
<name>A0ABC8SWC5_9AQUA</name>
<dbReference type="Pfam" id="PF03140">
    <property type="entry name" value="DUF247"/>
    <property type="match status" value="1"/>
</dbReference>
<keyword evidence="1" id="KW-0472">Membrane</keyword>
<dbReference type="InterPro" id="IPR004158">
    <property type="entry name" value="DUF247_pln"/>
</dbReference>
<protein>
    <submittedName>
        <fullName evidence="3">Uncharacterized protein</fullName>
    </submittedName>
</protein>
<comment type="caution">
    <text evidence="3">The sequence shown here is derived from an EMBL/GenBank/DDBJ whole genome shotgun (WGS) entry which is preliminary data.</text>
</comment>
<keyword evidence="1" id="KW-0812">Transmembrane</keyword>
<proteinExistence type="predicted"/>
<dbReference type="AlphaFoldDB" id="A0ABC8SWC5"/>
<accession>A0ABC8SWC5</accession>
<sequence>MQPKRAIRFFILYCVLGWTRTSPGDIEALCDRGILNHTLATHEQVFAEAAELNTLSLGVAYEEQHNFPLHKVIRDIDIHTSYPRNKWRVLLMRTYFPSPTNLISFTFTVVGMYLAVVQTVFGVLSYNPPKQ</sequence>
<dbReference type="EMBL" id="CAUOFW020003691">
    <property type="protein sequence ID" value="CAK9161496.1"/>
    <property type="molecule type" value="Genomic_DNA"/>
</dbReference>
<evidence type="ECO:0000313" key="4">
    <source>
        <dbReference type="Proteomes" id="UP001642360"/>
    </source>
</evidence>
<evidence type="ECO:0000256" key="1">
    <source>
        <dbReference type="SAM" id="Phobius"/>
    </source>
</evidence>
<organism evidence="3 4">
    <name type="scientific">Ilex paraguariensis</name>
    <name type="common">yerba mate</name>
    <dbReference type="NCBI Taxonomy" id="185542"/>
    <lineage>
        <taxon>Eukaryota</taxon>
        <taxon>Viridiplantae</taxon>
        <taxon>Streptophyta</taxon>
        <taxon>Embryophyta</taxon>
        <taxon>Tracheophyta</taxon>
        <taxon>Spermatophyta</taxon>
        <taxon>Magnoliopsida</taxon>
        <taxon>eudicotyledons</taxon>
        <taxon>Gunneridae</taxon>
        <taxon>Pentapetalae</taxon>
        <taxon>asterids</taxon>
        <taxon>campanulids</taxon>
        <taxon>Aquifoliales</taxon>
        <taxon>Aquifoliaceae</taxon>
        <taxon>Ilex</taxon>
    </lineage>
</organism>
<dbReference type="Proteomes" id="UP001642360">
    <property type="component" value="Unassembled WGS sequence"/>
</dbReference>
<feature type="transmembrane region" description="Helical" evidence="1">
    <location>
        <begin position="102"/>
        <end position="126"/>
    </location>
</feature>
<feature type="chain" id="PRO_5044839559" evidence="2">
    <location>
        <begin position="22"/>
        <end position="131"/>
    </location>
</feature>
<evidence type="ECO:0000313" key="3">
    <source>
        <dbReference type="EMBL" id="CAK9161496.1"/>
    </source>
</evidence>
<feature type="signal peptide" evidence="2">
    <location>
        <begin position="1"/>
        <end position="21"/>
    </location>
</feature>
<reference evidence="3 4" key="1">
    <citation type="submission" date="2024-02" db="EMBL/GenBank/DDBJ databases">
        <authorList>
            <person name="Vignale AGUSTIN F."/>
            <person name="Sosa J E."/>
            <person name="Modenutti C."/>
        </authorList>
    </citation>
    <scope>NUCLEOTIDE SEQUENCE [LARGE SCALE GENOMIC DNA]</scope>
</reference>
<gene>
    <name evidence="3" type="ORF">ILEXP_LOCUS30299</name>
</gene>